<name>A0A286GW32_9BACT</name>
<proteinExistence type="predicted"/>
<dbReference type="RefSeq" id="WP_097132119.1">
    <property type="nucleotide sequence ID" value="NZ_OCNH01000010.1"/>
</dbReference>
<accession>A0A286GW32</accession>
<sequence length="364" mass="41760">MVYYLIFWLASLQLKERPSPLPIPLLVGKHMERPGLFVQTDTLPQPVLPFRSDTTSRLSAQPDTVSGGIAPVRESLPGDSLPIPNEPFITVDRREAEPFMGQSIAFVRDFINRLNYRRTPMNQIVDSSSRQMYPRVRYIRSLFDEQDPRTSPRSGKFNRIYEQLVNEFVDEVASDTAQVYIPEIARNLFGDVTYSVRYKGVLKSIRFYLVMTRTEKYYEWKIIDVEAPFLKPASTDTVQQYVAQRDTLLFIASQTHETQFLALYNHLHARRNLMAFAIDNPPARGRLVALSKAIENGSLSVETTQSVSLYLNTGRGWVLRLNDLNREKENSGWLITELYGHNSLSLLPPLLTQYIDLRPANSPK</sequence>
<gene>
    <name evidence="1" type="ORF">SAMN06269250_0133</name>
</gene>
<dbReference type="EMBL" id="OCNH01000010">
    <property type="protein sequence ID" value="SOD99730.1"/>
    <property type="molecule type" value="Genomic_DNA"/>
</dbReference>
<evidence type="ECO:0000313" key="1">
    <source>
        <dbReference type="EMBL" id="SOD99730.1"/>
    </source>
</evidence>
<dbReference type="OrthoDB" id="976741at2"/>
<dbReference type="AlphaFoldDB" id="A0A286GW32"/>
<evidence type="ECO:0000313" key="2">
    <source>
        <dbReference type="Proteomes" id="UP000219452"/>
    </source>
</evidence>
<keyword evidence="2" id="KW-1185">Reference proteome</keyword>
<dbReference type="Proteomes" id="UP000219452">
    <property type="component" value="Unassembled WGS sequence"/>
</dbReference>
<organism evidence="1 2">
    <name type="scientific">Spirosoma fluviale</name>
    <dbReference type="NCBI Taxonomy" id="1597977"/>
    <lineage>
        <taxon>Bacteria</taxon>
        <taxon>Pseudomonadati</taxon>
        <taxon>Bacteroidota</taxon>
        <taxon>Cytophagia</taxon>
        <taxon>Cytophagales</taxon>
        <taxon>Cytophagaceae</taxon>
        <taxon>Spirosoma</taxon>
    </lineage>
</organism>
<reference evidence="2" key="1">
    <citation type="submission" date="2017-09" db="EMBL/GenBank/DDBJ databases">
        <authorList>
            <person name="Varghese N."/>
            <person name="Submissions S."/>
        </authorList>
    </citation>
    <scope>NUCLEOTIDE SEQUENCE [LARGE SCALE GENOMIC DNA]</scope>
    <source>
        <strain evidence="2">DSM 29961</strain>
    </source>
</reference>
<protein>
    <submittedName>
        <fullName evidence="1">Uncharacterized protein</fullName>
    </submittedName>
</protein>